<keyword evidence="3" id="KW-1185">Reference proteome</keyword>
<dbReference type="Proteomes" id="UP000314982">
    <property type="component" value="Unassembled WGS sequence"/>
</dbReference>
<proteinExistence type="predicted"/>
<evidence type="ECO:0000313" key="3">
    <source>
        <dbReference type="Proteomes" id="UP000314982"/>
    </source>
</evidence>
<evidence type="ECO:0000313" key="2">
    <source>
        <dbReference type="Ensembl" id="ENSHHUP00000029348.1"/>
    </source>
</evidence>
<feature type="region of interest" description="Disordered" evidence="1">
    <location>
        <begin position="35"/>
        <end position="60"/>
    </location>
</feature>
<dbReference type="Ensembl" id="ENSHHUT00000030570.1">
    <property type="protein sequence ID" value="ENSHHUP00000029348.1"/>
    <property type="gene ID" value="ENSHHUG00000018726.1"/>
</dbReference>
<reference evidence="3" key="1">
    <citation type="submission" date="2018-06" db="EMBL/GenBank/DDBJ databases">
        <title>Genome assembly of Danube salmon.</title>
        <authorList>
            <person name="Macqueen D.J."/>
            <person name="Gundappa M.K."/>
        </authorList>
    </citation>
    <scope>NUCLEOTIDE SEQUENCE [LARGE SCALE GENOMIC DNA]</scope>
</reference>
<reference evidence="2" key="2">
    <citation type="submission" date="2025-08" db="UniProtKB">
        <authorList>
            <consortium name="Ensembl"/>
        </authorList>
    </citation>
    <scope>IDENTIFICATION</scope>
</reference>
<organism evidence="2 3">
    <name type="scientific">Hucho hucho</name>
    <name type="common">huchen</name>
    <dbReference type="NCBI Taxonomy" id="62062"/>
    <lineage>
        <taxon>Eukaryota</taxon>
        <taxon>Metazoa</taxon>
        <taxon>Chordata</taxon>
        <taxon>Craniata</taxon>
        <taxon>Vertebrata</taxon>
        <taxon>Euteleostomi</taxon>
        <taxon>Actinopterygii</taxon>
        <taxon>Neopterygii</taxon>
        <taxon>Teleostei</taxon>
        <taxon>Protacanthopterygii</taxon>
        <taxon>Salmoniformes</taxon>
        <taxon>Salmonidae</taxon>
        <taxon>Salmoninae</taxon>
        <taxon>Hucho</taxon>
    </lineage>
</organism>
<reference evidence="2" key="3">
    <citation type="submission" date="2025-09" db="UniProtKB">
        <authorList>
            <consortium name="Ensembl"/>
        </authorList>
    </citation>
    <scope>IDENTIFICATION</scope>
</reference>
<sequence length="87" mass="9055">MQQIEAESSPVLNVVRPAMHQNGLSANGKAADFDQIIQLSSHSRSSNGGPGKPGSGIVSDPILAFEGGEPFLMKTGSMKPQHAAEVL</sequence>
<dbReference type="STRING" id="62062.ENSHHUP00000029348"/>
<protein>
    <submittedName>
        <fullName evidence="2">Uncharacterized protein</fullName>
    </submittedName>
</protein>
<accession>A0A4W5LTU6</accession>
<evidence type="ECO:0000256" key="1">
    <source>
        <dbReference type="SAM" id="MobiDB-lite"/>
    </source>
</evidence>
<name>A0A4W5LTU6_9TELE</name>
<dbReference type="AlphaFoldDB" id="A0A4W5LTU6"/>